<organism evidence="9 10">
    <name type="scientific">Cerrena zonata</name>
    <dbReference type="NCBI Taxonomy" id="2478898"/>
    <lineage>
        <taxon>Eukaryota</taxon>
        <taxon>Fungi</taxon>
        <taxon>Dikarya</taxon>
        <taxon>Basidiomycota</taxon>
        <taxon>Agaricomycotina</taxon>
        <taxon>Agaricomycetes</taxon>
        <taxon>Polyporales</taxon>
        <taxon>Cerrenaceae</taxon>
        <taxon>Cerrena</taxon>
    </lineage>
</organism>
<dbReference type="Proteomes" id="UP001385951">
    <property type="component" value="Unassembled WGS sequence"/>
</dbReference>
<keyword evidence="4 5" id="KW-0862">Zinc</keyword>
<dbReference type="AlphaFoldDB" id="A0AAW0GDV3"/>
<dbReference type="CDD" id="cd10719">
    <property type="entry name" value="DnaJ_zf"/>
    <property type="match status" value="1"/>
</dbReference>
<dbReference type="PANTHER" id="PTHR43888">
    <property type="entry name" value="DNAJ-LIKE-2, ISOFORM A-RELATED"/>
    <property type="match status" value="1"/>
</dbReference>
<feature type="region of interest" description="Disordered" evidence="6">
    <location>
        <begin position="418"/>
        <end position="452"/>
    </location>
</feature>
<feature type="zinc finger region" description="CR-type" evidence="5">
    <location>
        <begin position="157"/>
        <end position="242"/>
    </location>
</feature>
<sequence>MIYEYTCFPACYTVAFIRHSHACGNKTLRPPGYITRGHGRYDHEIKKAYRKKAREHHPDKNPDDPEAGAKFQEMAAAYEILSTPNKREVYDRHGMDGLNGPGGRQGPPMDAADIFAELFGGGGGFNFNFGPDMRPRRTRGEDSVIHYDVTLEDLYNGKSVKMNMEKEIVCGVCKGSGAKGSAKAKPCVKCEGKGWTFVHNQMSHNQIGTSRARCSDCQGHGEKLREKDRCKKCKGEKTVKEKTRQEIHIERGMHDRQRIVLSGAGDEEPGVPPGDVVFVLKCKPHASFERSGNDLLTTVHITLSEALLGFSRILLTHLDGRGVHVSSPKGKIIKPGDSIILRGEGMPHRGNPDQKGQLYVILEVDMPEEGWLSSALEALLPPKRGEMDPKPAVIDEVPFEESDIVDVRATPFAGSNFFDHGFGTQFGEGDEEDWEDEDDEDDEMGDPECRPQ</sequence>
<evidence type="ECO:0000256" key="2">
    <source>
        <dbReference type="ARBA" id="ARBA00022737"/>
    </source>
</evidence>
<evidence type="ECO:0000256" key="4">
    <source>
        <dbReference type="ARBA" id="ARBA00022833"/>
    </source>
</evidence>
<dbReference type="SUPFAM" id="SSF49493">
    <property type="entry name" value="HSP40/DnaJ peptide-binding domain"/>
    <property type="match status" value="2"/>
</dbReference>
<dbReference type="Gene3D" id="1.10.287.110">
    <property type="entry name" value="DnaJ domain"/>
    <property type="match status" value="1"/>
</dbReference>
<dbReference type="SUPFAM" id="SSF57938">
    <property type="entry name" value="DnaJ/Hsp40 cysteine-rich domain"/>
    <property type="match status" value="1"/>
</dbReference>
<evidence type="ECO:0000256" key="6">
    <source>
        <dbReference type="SAM" id="MobiDB-lite"/>
    </source>
</evidence>
<evidence type="ECO:0000259" key="8">
    <source>
        <dbReference type="PROSITE" id="PS51188"/>
    </source>
</evidence>
<keyword evidence="10" id="KW-1185">Reference proteome</keyword>
<evidence type="ECO:0000256" key="3">
    <source>
        <dbReference type="ARBA" id="ARBA00022771"/>
    </source>
</evidence>
<dbReference type="PRINTS" id="PR00625">
    <property type="entry name" value="JDOMAIN"/>
</dbReference>
<name>A0AAW0GDV3_9APHY</name>
<evidence type="ECO:0000259" key="7">
    <source>
        <dbReference type="PROSITE" id="PS50076"/>
    </source>
</evidence>
<evidence type="ECO:0000256" key="1">
    <source>
        <dbReference type="ARBA" id="ARBA00022723"/>
    </source>
</evidence>
<accession>A0AAW0GDV3</accession>
<dbReference type="GO" id="GO:0008270">
    <property type="term" value="F:zinc ion binding"/>
    <property type="evidence" value="ECO:0007669"/>
    <property type="project" value="UniProtKB-KW"/>
</dbReference>
<dbReference type="InterPro" id="IPR002939">
    <property type="entry name" value="DnaJ_C"/>
</dbReference>
<dbReference type="InterPro" id="IPR036410">
    <property type="entry name" value="HSP_DnaJ_Cys-rich_dom_sf"/>
</dbReference>
<dbReference type="PROSITE" id="PS50076">
    <property type="entry name" value="DNAJ_2"/>
    <property type="match status" value="1"/>
</dbReference>
<dbReference type="Gene3D" id="2.10.230.10">
    <property type="entry name" value="Heat shock protein DnaJ, cysteine-rich domain"/>
    <property type="match status" value="1"/>
</dbReference>
<dbReference type="CDD" id="cd10747">
    <property type="entry name" value="DnaJ_C"/>
    <property type="match status" value="1"/>
</dbReference>
<keyword evidence="2" id="KW-0677">Repeat</keyword>
<dbReference type="Pfam" id="PF01556">
    <property type="entry name" value="DnaJ_C"/>
    <property type="match status" value="1"/>
</dbReference>
<dbReference type="InterPro" id="IPR008971">
    <property type="entry name" value="HSP40/DnaJ_pept-bd"/>
</dbReference>
<evidence type="ECO:0008006" key="11">
    <source>
        <dbReference type="Google" id="ProtNLM"/>
    </source>
</evidence>
<dbReference type="GO" id="GO:0006457">
    <property type="term" value="P:protein folding"/>
    <property type="evidence" value="ECO:0007669"/>
    <property type="project" value="InterPro"/>
</dbReference>
<reference evidence="9 10" key="1">
    <citation type="submission" date="2022-09" db="EMBL/GenBank/DDBJ databases">
        <authorList>
            <person name="Palmer J.M."/>
        </authorList>
    </citation>
    <scope>NUCLEOTIDE SEQUENCE [LARGE SCALE GENOMIC DNA]</scope>
    <source>
        <strain evidence="9 10">DSM 7382</strain>
    </source>
</reference>
<feature type="domain" description="CR-type" evidence="8">
    <location>
        <begin position="157"/>
        <end position="242"/>
    </location>
</feature>
<dbReference type="CDD" id="cd06257">
    <property type="entry name" value="DnaJ"/>
    <property type="match status" value="1"/>
</dbReference>
<feature type="compositionally biased region" description="Acidic residues" evidence="6">
    <location>
        <begin position="428"/>
        <end position="446"/>
    </location>
</feature>
<dbReference type="InterPro" id="IPR001623">
    <property type="entry name" value="DnaJ_domain"/>
</dbReference>
<dbReference type="PROSITE" id="PS51188">
    <property type="entry name" value="ZF_CR"/>
    <property type="match status" value="1"/>
</dbReference>
<dbReference type="Pfam" id="PF00226">
    <property type="entry name" value="DnaJ"/>
    <property type="match status" value="1"/>
</dbReference>
<dbReference type="EMBL" id="JASBNA010000006">
    <property type="protein sequence ID" value="KAK7690607.1"/>
    <property type="molecule type" value="Genomic_DNA"/>
</dbReference>
<dbReference type="SUPFAM" id="SSF46565">
    <property type="entry name" value="Chaperone J-domain"/>
    <property type="match status" value="1"/>
</dbReference>
<dbReference type="FunFam" id="2.10.230.10:FF:000001">
    <property type="entry name" value="DnaJ subfamily A member 2"/>
    <property type="match status" value="1"/>
</dbReference>
<dbReference type="InterPro" id="IPR036869">
    <property type="entry name" value="J_dom_sf"/>
</dbReference>
<comment type="caution">
    <text evidence="9">The sequence shown here is derived from an EMBL/GenBank/DDBJ whole genome shotgun (WGS) entry which is preliminary data.</text>
</comment>
<gene>
    <name evidence="9" type="ORF">QCA50_005706</name>
</gene>
<evidence type="ECO:0000313" key="9">
    <source>
        <dbReference type="EMBL" id="KAK7690607.1"/>
    </source>
</evidence>
<feature type="domain" description="J" evidence="7">
    <location>
        <begin position="27"/>
        <end position="94"/>
    </location>
</feature>
<keyword evidence="3 5" id="KW-0863">Zinc-finger</keyword>
<dbReference type="GO" id="GO:0051082">
    <property type="term" value="F:unfolded protein binding"/>
    <property type="evidence" value="ECO:0007669"/>
    <property type="project" value="InterPro"/>
</dbReference>
<evidence type="ECO:0000313" key="10">
    <source>
        <dbReference type="Proteomes" id="UP001385951"/>
    </source>
</evidence>
<dbReference type="FunFam" id="2.60.260.20:FF:000003">
    <property type="entry name" value="DnaJ subfamily A member 2"/>
    <property type="match status" value="1"/>
</dbReference>
<keyword evidence="1 5" id="KW-0479">Metal-binding</keyword>
<dbReference type="SMART" id="SM00271">
    <property type="entry name" value="DnaJ"/>
    <property type="match status" value="1"/>
</dbReference>
<dbReference type="Gene3D" id="2.60.260.20">
    <property type="entry name" value="Urease metallochaperone UreE, N-terminal domain"/>
    <property type="match status" value="2"/>
</dbReference>
<dbReference type="Pfam" id="PF00684">
    <property type="entry name" value="DnaJ_CXXCXGXG"/>
    <property type="match status" value="1"/>
</dbReference>
<protein>
    <recommendedName>
        <fullName evidence="11">DnaJ-domain-containing protein</fullName>
    </recommendedName>
</protein>
<evidence type="ECO:0000256" key="5">
    <source>
        <dbReference type="PROSITE-ProRule" id="PRU00546"/>
    </source>
</evidence>
<proteinExistence type="predicted"/>
<dbReference type="GO" id="GO:0030544">
    <property type="term" value="F:Hsp70 protein binding"/>
    <property type="evidence" value="ECO:0007669"/>
    <property type="project" value="InterPro"/>
</dbReference>
<dbReference type="InterPro" id="IPR044713">
    <property type="entry name" value="DNJA1/2-like"/>
</dbReference>
<dbReference type="InterPro" id="IPR001305">
    <property type="entry name" value="HSP_DnaJ_Cys-rich_dom"/>
</dbReference>